<feature type="region of interest" description="Disordered" evidence="1">
    <location>
        <begin position="26"/>
        <end position="46"/>
    </location>
</feature>
<gene>
    <name evidence="2" type="ORF">IM811_004088</name>
</gene>
<accession>A0A8H7K9D9</accession>
<reference evidence="2" key="1">
    <citation type="submission" date="2020-10" db="EMBL/GenBank/DDBJ databases">
        <title>High-Quality Genome Resource of Clonostachys rosea strain S41 by Oxford Nanopore Long-Read Sequencing.</title>
        <authorList>
            <person name="Wang H."/>
        </authorList>
    </citation>
    <scope>NUCLEOTIDE SEQUENCE</scope>
    <source>
        <strain evidence="2">S41</strain>
    </source>
</reference>
<name>A0A8H7K9D9_BIOOC</name>
<feature type="compositionally biased region" description="Basic and acidic residues" evidence="1">
    <location>
        <begin position="30"/>
        <end position="41"/>
    </location>
</feature>
<evidence type="ECO:0000313" key="3">
    <source>
        <dbReference type="Proteomes" id="UP000616885"/>
    </source>
</evidence>
<evidence type="ECO:0000256" key="1">
    <source>
        <dbReference type="SAM" id="MobiDB-lite"/>
    </source>
</evidence>
<protein>
    <submittedName>
        <fullName evidence="2">Uncharacterized protein</fullName>
    </submittedName>
</protein>
<organism evidence="2 3">
    <name type="scientific">Bionectria ochroleuca</name>
    <name type="common">Gliocladium roseum</name>
    <dbReference type="NCBI Taxonomy" id="29856"/>
    <lineage>
        <taxon>Eukaryota</taxon>
        <taxon>Fungi</taxon>
        <taxon>Dikarya</taxon>
        <taxon>Ascomycota</taxon>
        <taxon>Pezizomycotina</taxon>
        <taxon>Sordariomycetes</taxon>
        <taxon>Hypocreomycetidae</taxon>
        <taxon>Hypocreales</taxon>
        <taxon>Bionectriaceae</taxon>
        <taxon>Clonostachys</taxon>
    </lineage>
</organism>
<dbReference type="AlphaFoldDB" id="A0A8H7K9D9"/>
<comment type="caution">
    <text evidence="2">The sequence shown here is derived from an EMBL/GenBank/DDBJ whole genome shotgun (WGS) entry which is preliminary data.</text>
</comment>
<dbReference type="EMBL" id="JADCTT010000012">
    <property type="protein sequence ID" value="KAF9745787.1"/>
    <property type="molecule type" value="Genomic_DNA"/>
</dbReference>
<proteinExistence type="predicted"/>
<sequence length="136" mass="15128">MDATESNCKSIKEIPRSLKVASAKGGHIFSPDHRNSSHPESPHPLIQDNLSSLRLQRQHGHIFLLSRAQHHLKPPIPSSRLFMVGIVGVRARHCRPIYPVKILMKLDECGCQMKGVNEKSLDESNLDSGANIHGPF</sequence>
<dbReference type="Proteomes" id="UP000616885">
    <property type="component" value="Unassembled WGS sequence"/>
</dbReference>
<evidence type="ECO:0000313" key="2">
    <source>
        <dbReference type="EMBL" id="KAF9745787.1"/>
    </source>
</evidence>